<dbReference type="InterPro" id="IPR009097">
    <property type="entry name" value="Cyclic_Pdiesterase"/>
</dbReference>
<evidence type="ECO:0000313" key="1">
    <source>
        <dbReference type="EMBL" id="AYA37276.1"/>
    </source>
</evidence>
<dbReference type="EMBL" id="CP032317">
    <property type="protein sequence ID" value="AYA37276.1"/>
    <property type="molecule type" value="Genomic_DNA"/>
</dbReference>
<reference evidence="1 2" key="1">
    <citation type="submission" date="2018-09" db="EMBL/GenBank/DDBJ databases">
        <title>Hymenobacter medium sp. nov., isolated from R2A medium.</title>
        <authorList>
            <person name="Yingchao G."/>
        </authorList>
    </citation>
    <scope>NUCLEOTIDE SEQUENCE [LARGE SCALE GENOMIC DNA]</scope>
    <source>
        <strain evidence="2">sh-6</strain>
    </source>
</reference>
<evidence type="ECO:0000313" key="2">
    <source>
        <dbReference type="Proteomes" id="UP000262802"/>
    </source>
</evidence>
<dbReference type="RefSeq" id="WP_119444850.1">
    <property type="nucleotide sequence ID" value="NZ_CP032317.1"/>
</dbReference>
<dbReference type="OrthoDB" id="2326088at2"/>
<name>A0A3B7RDF2_9BACT</name>
<gene>
    <name evidence="1" type="ORF">D3Y59_09560</name>
</gene>
<accession>A0A3B7RDF2</accession>
<dbReference type="SUPFAM" id="SSF55144">
    <property type="entry name" value="LigT-like"/>
    <property type="match status" value="1"/>
</dbReference>
<proteinExistence type="predicted"/>
<organism evidence="1 2">
    <name type="scientific">Hymenobacter oligotrophus</name>
    <dbReference type="NCBI Taxonomy" id="2319843"/>
    <lineage>
        <taxon>Bacteria</taxon>
        <taxon>Pseudomonadati</taxon>
        <taxon>Bacteroidota</taxon>
        <taxon>Cytophagia</taxon>
        <taxon>Cytophagales</taxon>
        <taxon>Hymenobacteraceae</taxon>
        <taxon>Hymenobacter</taxon>
    </lineage>
</organism>
<dbReference type="Proteomes" id="UP000262802">
    <property type="component" value="Chromosome"/>
</dbReference>
<dbReference type="AlphaFoldDB" id="A0A3B7RDF2"/>
<protein>
    <submittedName>
        <fullName evidence="1">Mutarotase</fullName>
    </submittedName>
</protein>
<dbReference type="KEGG" id="hyh:D3Y59_09560"/>
<dbReference type="Gene3D" id="3.90.1140.10">
    <property type="entry name" value="Cyclic phosphodiesterase"/>
    <property type="match status" value="1"/>
</dbReference>
<keyword evidence="2" id="KW-1185">Reference proteome</keyword>
<sequence length="227" mass="25665">MTLADHYAAMWQEALPKLASNSLATDPLLDDPNDHRLGLTLVIRPTAEVKHRMAEFVEQLRRLEPEQYYYPPSDMHVTLLTLISCYEGFALSQINPSAYKQLLASVLPVAQPFTINFAGITASAATVMVQGFPRSAALQELRGNLRTAFRASALPQTIDKRYVLQTAHSTVARFRAPLREPLRFVELLQQYRQHAFGTMQVQHAELVCNDWYHRARVVQCLGRFALG</sequence>